<feature type="transmembrane region" description="Helical" evidence="1">
    <location>
        <begin position="20"/>
        <end position="43"/>
    </location>
</feature>
<keyword evidence="1" id="KW-0812">Transmembrane</keyword>
<keyword evidence="1" id="KW-0472">Membrane</keyword>
<keyword evidence="1" id="KW-1133">Transmembrane helix</keyword>
<organism evidence="2">
    <name type="scientific">Cacopsylla melanoneura</name>
    <dbReference type="NCBI Taxonomy" id="428564"/>
    <lineage>
        <taxon>Eukaryota</taxon>
        <taxon>Metazoa</taxon>
        <taxon>Ecdysozoa</taxon>
        <taxon>Arthropoda</taxon>
        <taxon>Hexapoda</taxon>
        <taxon>Insecta</taxon>
        <taxon>Pterygota</taxon>
        <taxon>Neoptera</taxon>
        <taxon>Paraneoptera</taxon>
        <taxon>Hemiptera</taxon>
        <taxon>Sternorrhyncha</taxon>
        <taxon>Psylloidea</taxon>
        <taxon>Psyllidae</taxon>
        <taxon>Psyllinae</taxon>
        <taxon>Cacopsylla</taxon>
    </lineage>
</organism>
<reference evidence="2" key="1">
    <citation type="submission" date="2021-05" db="EMBL/GenBank/DDBJ databases">
        <authorList>
            <person name="Alioto T."/>
            <person name="Alioto T."/>
            <person name="Gomez Garrido J."/>
        </authorList>
    </citation>
    <scope>NUCLEOTIDE SEQUENCE</scope>
</reference>
<accession>A0A8D8TSP3</accession>
<dbReference type="AlphaFoldDB" id="A0A8D8TSP3"/>
<protein>
    <submittedName>
        <fullName evidence="2">Uncharacterized protein</fullName>
    </submittedName>
</protein>
<feature type="transmembrane region" description="Helical" evidence="1">
    <location>
        <begin position="81"/>
        <end position="111"/>
    </location>
</feature>
<evidence type="ECO:0000313" key="2">
    <source>
        <dbReference type="EMBL" id="CAG6690716.1"/>
    </source>
</evidence>
<feature type="transmembrane region" description="Helical" evidence="1">
    <location>
        <begin position="55"/>
        <end position="75"/>
    </location>
</feature>
<sequence>MSSPPQCFDSFLGLSLQTGMIIHCVMGFTIDIVYLLLSIIMSIMLNVACRRNVGLLLDAITRIIVSVVLLLIVRLGERIHILVHVVGFVFWFITTVVVNMVDVVLLIVLLVDPSFQSPAIYLFGTAACHSMYILQFVLLLMSVVIFCSGTFVYWSYYKENM</sequence>
<name>A0A8D8TSP3_9HEMI</name>
<proteinExistence type="predicted"/>
<evidence type="ECO:0000256" key="1">
    <source>
        <dbReference type="SAM" id="Phobius"/>
    </source>
</evidence>
<dbReference type="EMBL" id="HBUF01298965">
    <property type="protein sequence ID" value="CAG6690716.1"/>
    <property type="molecule type" value="Transcribed_RNA"/>
</dbReference>
<feature type="transmembrane region" description="Helical" evidence="1">
    <location>
        <begin position="132"/>
        <end position="156"/>
    </location>
</feature>